<feature type="transmembrane region" description="Helical" evidence="9">
    <location>
        <begin position="42"/>
        <end position="63"/>
    </location>
</feature>
<feature type="transmembrane region" description="Helical" evidence="9">
    <location>
        <begin position="261"/>
        <end position="284"/>
    </location>
</feature>
<feature type="transmembrane region" description="Helical" evidence="9">
    <location>
        <begin position="188"/>
        <end position="208"/>
    </location>
</feature>
<dbReference type="GO" id="GO:0006865">
    <property type="term" value="P:amino acid transport"/>
    <property type="evidence" value="ECO:0007669"/>
    <property type="project" value="UniProtKB-KW"/>
</dbReference>
<feature type="transmembrane region" description="Helical" evidence="9">
    <location>
        <begin position="385"/>
        <end position="406"/>
    </location>
</feature>
<feature type="transmembrane region" description="Helical" evidence="9">
    <location>
        <begin position="75"/>
        <end position="96"/>
    </location>
</feature>
<feature type="transmembrane region" description="Helical" evidence="9">
    <location>
        <begin position="426"/>
        <end position="442"/>
    </location>
</feature>
<dbReference type="AlphaFoldDB" id="A0A438MA50"/>
<keyword evidence="3" id="KW-0813">Transport</keyword>
<proteinExistence type="inferred from homology"/>
<dbReference type="GO" id="GO:0005886">
    <property type="term" value="C:plasma membrane"/>
    <property type="evidence" value="ECO:0007669"/>
    <property type="project" value="UniProtKB-SubCell"/>
</dbReference>
<dbReference type="Gene3D" id="1.20.1740.10">
    <property type="entry name" value="Amino acid/polyamine transporter I"/>
    <property type="match status" value="1"/>
</dbReference>
<evidence type="ECO:0000256" key="8">
    <source>
        <dbReference type="ARBA" id="ARBA00023136"/>
    </source>
</evidence>
<evidence type="ECO:0000313" key="10">
    <source>
        <dbReference type="EMBL" id="RVX42603.1"/>
    </source>
</evidence>
<evidence type="ECO:0000256" key="9">
    <source>
        <dbReference type="SAM" id="Phobius"/>
    </source>
</evidence>
<name>A0A438MA50_9ACTN</name>
<feature type="transmembrane region" description="Helical" evidence="9">
    <location>
        <begin position="477"/>
        <end position="501"/>
    </location>
</feature>
<feature type="transmembrane region" description="Helical" evidence="9">
    <location>
        <begin position="448"/>
        <end position="465"/>
    </location>
</feature>
<organism evidence="10 11">
    <name type="scientific">Nonomuraea polychroma</name>
    <dbReference type="NCBI Taxonomy" id="46176"/>
    <lineage>
        <taxon>Bacteria</taxon>
        <taxon>Bacillati</taxon>
        <taxon>Actinomycetota</taxon>
        <taxon>Actinomycetes</taxon>
        <taxon>Streptosporangiales</taxon>
        <taxon>Streptosporangiaceae</taxon>
        <taxon>Nonomuraea</taxon>
    </lineage>
</organism>
<evidence type="ECO:0000256" key="1">
    <source>
        <dbReference type="ARBA" id="ARBA00004651"/>
    </source>
</evidence>
<sequence length="503" mass="53189">MGAPGRCARIEEFDGLPTLSSFAAGYAAKVTTRTETVRKMPLPALTAMVVGSMVGAGVFSLPRNFAQATGVLGTLVAWLIAGIGMLMLALVFQTLAVRKPQLDAGVYAYAKAGFGQFPGFFSAFGYWASACVGNVSYWVLIKSTLGAVVPAFGEGATLIAVVVSAIGVWAFHFMILRGVKEAATINQIVTVAKVLPILTFVVILAISVKGGVFAGNLHGGPQSLFEQVRSTMLVTVFVFLGVEGASVYSRYARRRADVGRATVLGFLGVLALFASVTILSYTALPQRELAGLRQPSMAGVLAAVVGPWGATFVSIGLIVSVLGAYLAWTLMAAEVLYVAAKDRDMPAFLTRENDQNVPVAALLMTSVLITCVLSITIFSDDAFTFTLELTSALSLIPYLLAAGYALQLAIKGETYDLDPRGRRKDLTIAALATFYTAFLIVAAGLKFLLLSCIIYAPGTVLFALTRREHGMRVFSPAEFVLFAITVIGAVIAVAGLAMGWLTI</sequence>
<evidence type="ECO:0000256" key="5">
    <source>
        <dbReference type="ARBA" id="ARBA00022692"/>
    </source>
</evidence>
<protein>
    <submittedName>
        <fullName evidence="10">Arginine:ornithine antiporter (APA family)</fullName>
    </submittedName>
</protein>
<keyword evidence="7 9" id="KW-1133">Transmembrane helix</keyword>
<gene>
    <name evidence="10" type="ORF">EDD27_5239</name>
</gene>
<comment type="caution">
    <text evidence="10">The sequence shown here is derived from an EMBL/GenBank/DDBJ whole genome shotgun (WGS) entry which is preliminary data.</text>
</comment>
<dbReference type="InterPro" id="IPR002293">
    <property type="entry name" value="AA/rel_permease1"/>
</dbReference>
<dbReference type="PIRSF" id="PIRSF006060">
    <property type="entry name" value="AA_transporter"/>
    <property type="match status" value="1"/>
</dbReference>
<dbReference type="PANTHER" id="PTHR42770:SF4">
    <property type="entry name" value="ARGININE_ORNITHINE ANTIPORTER-RELATED"/>
    <property type="match status" value="1"/>
</dbReference>
<evidence type="ECO:0000256" key="6">
    <source>
        <dbReference type="ARBA" id="ARBA00022970"/>
    </source>
</evidence>
<comment type="subcellular location">
    <subcellularLocation>
        <location evidence="1">Cell membrane</location>
        <topology evidence="1">Multi-pass membrane protein</topology>
    </subcellularLocation>
</comment>
<dbReference type="PANTHER" id="PTHR42770">
    <property type="entry name" value="AMINO ACID TRANSPORTER-RELATED"/>
    <property type="match status" value="1"/>
</dbReference>
<keyword evidence="11" id="KW-1185">Reference proteome</keyword>
<comment type="similarity">
    <text evidence="2">Belongs to the amino acid-polyamine-organocation (APC) superfamily. Basic amino acid/polyamine antiporter (APA) (TC 2.A.3.2) family.</text>
</comment>
<evidence type="ECO:0000256" key="3">
    <source>
        <dbReference type="ARBA" id="ARBA00022448"/>
    </source>
</evidence>
<evidence type="ECO:0000256" key="4">
    <source>
        <dbReference type="ARBA" id="ARBA00022475"/>
    </source>
</evidence>
<feature type="transmembrane region" description="Helical" evidence="9">
    <location>
        <begin position="304"/>
        <end position="337"/>
    </location>
</feature>
<accession>A0A438MA50</accession>
<dbReference type="EMBL" id="SAUN01000001">
    <property type="protein sequence ID" value="RVX42603.1"/>
    <property type="molecule type" value="Genomic_DNA"/>
</dbReference>
<keyword evidence="5 9" id="KW-0812">Transmembrane</keyword>
<feature type="transmembrane region" description="Helical" evidence="9">
    <location>
        <begin position="117"/>
        <end position="140"/>
    </location>
</feature>
<feature type="transmembrane region" description="Helical" evidence="9">
    <location>
        <begin position="228"/>
        <end position="249"/>
    </location>
</feature>
<keyword evidence="8 9" id="KW-0472">Membrane</keyword>
<dbReference type="NCBIfam" id="TIGR00905">
    <property type="entry name" value="2A0302"/>
    <property type="match status" value="1"/>
</dbReference>
<feature type="transmembrane region" description="Helical" evidence="9">
    <location>
        <begin position="155"/>
        <end position="176"/>
    </location>
</feature>
<evidence type="ECO:0000313" key="11">
    <source>
        <dbReference type="Proteomes" id="UP000284824"/>
    </source>
</evidence>
<dbReference type="GO" id="GO:0022857">
    <property type="term" value="F:transmembrane transporter activity"/>
    <property type="evidence" value="ECO:0007669"/>
    <property type="project" value="InterPro"/>
</dbReference>
<dbReference type="OrthoDB" id="3185104at2"/>
<evidence type="ECO:0000256" key="2">
    <source>
        <dbReference type="ARBA" id="ARBA00008220"/>
    </source>
</evidence>
<feature type="transmembrane region" description="Helical" evidence="9">
    <location>
        <begin position="357"/>
        <end position="379"/>
    </location>
</feature>
<dbReference type="Proteomes" id="UP000284824">
    <property type="component" value="Unassembled WGS sequence"/>
</dbReference>
<keyword evidence="4" id="KW-1003">Cell membrane</keyword>
<dbReference type="Pfam" id="PF13520">
    <property type="entry name" value="AA_permease_2"/>
    <property type="match status" value="1"/>
</dbReference>
<dbReference type="InterPro" id="IPR050367">
    <property type="entry name" value="APC_superfamily"/>
</dbReference>
<reference evidence="10 11" key="1">
    <citation type="submission" date="2019-01" db="EMBL/GenBank/DDBJ databases">
        <title>Sequencing the genomes of 1000 actinobacteria strains.</title>
        <authorList>
            <person name="Klenk H.-P."/>
        </authorList>
    </citation>
    <scope>NUCLEOTIDE SEQUENCE [LARGE SCALE GENOMIC DNA]</scope>
    <source>
        <strain evidence="10 11">DSM 43925</strain>
    </source>
</reference>
<dbReference type="InterPro" id="IPR004754">
    <property type="entry name" value="Amino_acid_antiprt"/>
</dbReference>
<evidence type="ECO:0000256" key="7">
    <source>
        <dbReference type="ARBA" id="ARBA00022989"/>
    </source>
</evidence>
<keyword evidence="6" id="KW-0029">Amino-acid transport</keyword>